<dbReference type="InterPro" id="IPR036388">
    <property type="entry name" value="WH-like_DNA-bd_sf"/>
</dbReference>
<dbReference type="InterPro" id="IPR005149">
    <property type="entry name" value="Tscrpt_reg_PadR_N"/>
</dbReference>
<evidence type="ECO:0000313" key="3">
    <source>
        <dbReference type="Proteomes" id="UP001431313"/>
    </source>
</evidence>
<keyword evidence="3" id="KW-1185">Reference proteome</keyword>
<comment type="caution">
    <text evidence="2">The sequence shown here is derived from an EMBL/GenBank/DDBJ whole genome shotgun (WGS) entry which is preliminary data.</text>
</comment>
<dbReference type="RefSeq" id="WP_258790836.1">
    <property type="nucleotide sequence ID" value="NZ_JANUGQ010000037.1"/>
</dbReference>
<gene>
    <name evidence="2" type="ORF">NX801_28530</name>
</gene>
<evidence type="ECO:0000313" key="2">
    <source>
        <dbReference type="EMBL" id="MCS0639511.1"/>
    </source>
</evidence>
<dbReference type="SUPFAM" id="SSF46785">
    <property type="entry name" value="Winged helix' DNA-binding domain"/>
    <property type="match status" value="1"/>
</dbReference>
<dbReference type="Pfam" id="PF03551">
    <property type="entry name" value="PadR"/>
    <property type="match status" value="1"/>
</dbReference>
<feature type="domain" description="Transcription regulator PadR N-terminal" evidence="1">
    <location>
        <begin position="15"/>
        <end position="86"/>
    </location>
</feature>
<proteinExistence type="predicted"/>
<evidence type="ECO:0000259" key="1">
    <source>
        <dbReference type="Pfam" id="PF03551"/>
    </source>
</evidence>
<name>A0ABT2CS38_9ACTN</name>
<dbReference type="Proteomes" id="UP001431313">
    <property type="component" value="Unassembled WGS sequence"/>
</dbReference>
<accession>A0ABT2CS38</accession>
<reference evidence="2" key="1">
    <citation type="submission" date="2022-08" db="EMBL/GenBank/DDBJ databases">
        <authorList>
            <person name="Somphong A."/>
            <person name="Phongsopitanun W."/>
        </authorList>
    </citation>
    <scope>NUCLEOTIDE SEQUENCE</scope>
    <source>
        <strain evidence="2">LP05-1</strain>
    </source>
</reference>
<dbReference type="Gene3D" id="1.10.10.10">
    <property type="entry name" value="Winged helix-like DNA-binding domain superfamily/Winged helix DNA-binding domain"/>
    <property type="match status" value="1"/>
</dbReference>
<sequence>MSHENERRALLAPVVLLLLAERPGHGYELVQRLREFGWPGADSAHVYRLLRSMEECGAIASRWRATGTGPARREYRLTPEGDAELALWSARLGELHDTLHVFLKRYRAVDPAAPLAHPPGGPHH</sequence>
<dbReference type="PANTHER" id="PTHR33169">
    <property type="entry name" value="PADR-FAMILY TRANSCRIPTIONAL REGULATOR"/>
    <property type="match status" value="1"/>
</dbReference>
<dbReference type="InterPro" id="IPR052509">
    <property type="entry name" value="Metal_resp_DNA-bind_regulator"/>
</dbReference>
<organism evidence="2 3">
    <name type="scientific">Streptomyces pyxinae</name>
    <dbReference type="NCBI Taxonomy" id="2970734"/>
    <lineage>
        <taxon>Bacteria</taxon>
        <taxon>Bacillati</taxon>
        <taxon>Actinomycetota</taxon>
        <taxon>Actinomycetes</taxon>
        <taxon>Kitasatosporales</taxon>
        <taxon>Streptomycetaceae</taxon>
        <taxon>Streptomyces</taxon>
    </lineage>
</organism>
<dbReference type="PANTHER" id="PTHR33169:SF14">
    <property type="entry name" value="TRANSCRIPTIONAL REGULATOR RV3488"/>
    <property type="match status" value="1"/>
</dbReference>
<dbReference type="InterPro" id="IPR036390">
    <property type="entry name" value="WH_DNA-bd_sf"/>
</dbReference>
<protein>
    <submittedName>
        <fullName evidence="2">Helix-turn-helix transcriptional regulator</fullName>
    </submittedName>
</protein>
<dbReference type="EMBL" id="JANUGQ010000037">
    <property type="protein sequence ID" value="MCS0639511.1"/>
    <property type="molecule type" value="Genomic_DNA"/>
</dbReference>